<dbReference type="RefSeq" id="WP_377510092.1">
    <property type="nucleotide sequence ID" value="NZ_JBHULU010000021.1"/>
</dbReference>
<accession>A0ABW5IP46</accession>
<reference evidence="2" key="1">
    <citation type="journal article" date="2019" name="Int. J. Syst. Evol. Microbiol.">
        <title>The Global Catalogue of Microorganisms (GCM) 10K type strain sequencing project: providing services to taxonomists for standard genome sequencing and annotation.</title>
        <authorList>
            <consortium name="The Broad Institute Genomics Platform"/>
            <consortium name="The Broad Institute Genome Sequencing Center for Infectious Disease"/>
            <person name="Wu L."/>
            <person name="Ma J."/>
        </authorList>
    </citation>
    <scope>NUCLEOTIDE SEQUENCE [LARGE SCALE GENOMIC DNA]</scope>
    <source>
        <strain evidence="2">KCTC 42498</strain>
    </source>
</reference>
<evidence type="ECO:0000313" key="2">
    <source>
        <dbReference type="Proteomes" id="UP001597544"/>
    </source>
</evidence>
<dbReference type="Proteomes" id="UP001597544">
    <property type="component" value="Unassembled WGS sequence"/>
</dbReference>
<sequence length="87" mass="9997">MLEYSMFERLPFRSQAEIIAKDGTVLAQRKHNKWVVTLYAVNNSFVELWTGEDIQVYSIFKRSANALAVLEPYVEEVDVQDVWGGSV</sequence>
<evidence type="ECO:0000313" key="1">
    <source>
        <dbReference type="EMBL" id="MFD2515414.1"/>
    </source>
</evidence>
<proteinExistence type="predicted"/>
<keyword evidence="2" id="KW-1185">Reference proteome</keyword>
<dbReference type="EMBL" id="JBHULU010000021">
    <property type="protein sequence ID" value="MFD2515414.1"/>
    <property type="molecule type" value="Genomic_DNA"/>
</dbReference>
<name>A0ABW5IP46_9BACT</name>
<comment type="caution">
    <text evidence="1">The sequence shown here is derived from an EMBL/GenBank/DDBJ whole genome shotgun (WGS) entry which is preliminary data.</text>
</comment>
<protein>
    <submittedName>
        <fullName evidence="1">Uncharacterized protein</fullName>
    </submittedName>
</protein>
<gene>
    <name evidence="1" type="ORF">ACFSRY_16190</name>
</gene>
<organism evidence="1 2">
    <name type="scientific">Pontibacter locisalis</name>
    <dbReference type="NCBI Taxonomy" id="1719035"/>
    <lineage>
        <taxon>Bacteria</taxon>
        <taxon>Pseudomonadati</taxon>
        <taxon>Bacteroidota</taxon>
        <taxon>Cytophagia</taxon>
        <taxon>Cytophagales</taxon>
        <taxon>Hymenobacteraceae</taxon>
        <taxon>Pontibacter</taxon>
    </lineage>
</organism>